<reference evidence="4" key="3">
    <citation type="submission" date="2025-04" db="UniProtKB">
        <authorList>
            <consortium name="RefSeq"/>
        </authorList>
    </citation>
    <scope>IDENTIFICATION</scope>
    <source>
        <strain evidence="4">S238N-H82</strain>
        <tissue evidence="4">Testes</tissue>
    </source>
</reference>
<feature type="signal peptide" evidence="1">
    <location>
        <begin position="1"/>
        <end position="18"/>
    </location>
</feature>
<sequence length="260" mass="27430">MKAFIIFTLFALLGGSQASLLDELAAATTAAFQGILDEAQQTAQNLVDTYVPVLGQAAQQLVGEAIQSAGESLTGLISGTKRQADLQTEIGQILHDGVMGLLEGTTQTIQEVQTTVTQTVQNLFGSDPAPATKGSLIRMSIQGKVSIKKAGQKMMKTLNYAISKKTRGFFDTLASGVSTIFQPAIDQASAIFNNLVDSATAAGQQVLDHGTALVNNVSAQLQQTYQDILNVAQPYVDDAQTIVSSIQNQFQQTFGADATA</sequence>
<proteinExistence type="predicted"/>
<accession>C3YPA6</accession>
<dbReference type="OrthoDB" id="10327847at2759"/>
<dbReference type="OMA" id="GQKMMKT"/>
<feature type="chain" id="PRO_5044729209" evidence="1">
    <location>
        <begin position="19"/>
        <end position="260"/>
    </location>
</feature>
<dbReference type="Proteomes" id="UP000001554">
    <property type="component" value="Chromosome 5"/>
</dbReference>
<reference evidence="2" key="1">
    <citation type="journal article" date="2008" name="Nature">
        <title>The amphioxus genome and the evolution of the chordate karyotype.</title>
        <authorList>
            <consortium name="US DOE Joint Genome Institute (JGI-PGF)"/>
            <person name="Putnam N.H."/>
            <person name="Butts T."/>
            <person name="Ferrier D.E.K."/>
            <person name="Furlong R.F."/>
            <person name="Hellsten U."/>
            <person name="Kawashima T."/>
            <person name="Robinson-Rechavi M."/>
            <person name="Shoguchi E."/>
            <person name="Terry A."/>
            <person name="Yu J.-K."/>
            <person name="Benito-Gutierrez E.L."/>
            <person name="Dubchak I."/>
            <person name="Garcia-Fernandez J."/>
            <person name="Gibson-Brown J.J."/>
            <person name="Grigoriev I.V."/>
            <person name="Horton A.C."/>
            <person name="de Jong P.J."/>
            <person name="Jurka J."/>
            <person name="Kapitonov V.V."/>
            <person name="Kohara Y."/>
            <person name="Kuroki Y."/>
            <person name="Lindquist E."/>
            <person name="Lucas S."/>
            <person name="Osoegawa K."/>
            <person name="Pennacchio L.A."/>
            <person name="Salamov A.A."/>
            <person name="Satou Y."/>
            <person name="Sauka-Spengler T."/>
            <person name="Schmutz J."/>
            <person name="Shin-I T."/>
            <person name="Toyoda A."/>
            <person name="Bronner-Fraser M."/>
            <person name="Fujiyama A."/>
            <person name="Holland L.Z."/>
            <person name="Holland P.W.H."/>
            <person name="Satoh N."/>
            <person name="Rokhsar D.S."/>
        </authorList>
    </citation>
    <scope>NUCLEOTIDE SEQUENCE [LARGE SCALE GENOMIC DNA]</scope>
    <source>
        <strain evidence="2">S238N-H82</strain>
        <tissue evidence="2">Testes</tissue>
    </source>
</reference>
<dbReference type="EMBL" id="GG666538">
    <property type="protein sequence ID" value="EEN57690.1"/>
    <property type="molecule type" value="Genomic_DNA"/>
</dbReference>
<evidence type="ECO:0000313" key="2">
    <source>
        <dbReference type="EMBL" id="EEN57690.1"/>
    </source>
</evidence>
<gene>
    <name evidence="4" type="primary">LOC118416758</name>
    <name evidence="2" type="ORF">BRAFLDRAFT_127379</name>
</gene>
<organism>
    <name type="scientific">Branchiostoma floridae</name>
    <name type="common">Florida lancelet</name>
    <name type="synonym">Amphioxus</name>
    <dbReference type="NCBI Taxonomy" id="7739"/>
    <lineage>
        <taxon>Eukaryota</taxon>
        <taxon>Metazoa</taxon>
        <taxon>Chordata</taxon>
        <taxon>Cephalochordata</taxon>
        <taxon>Leptocardii</taxon>
        <taxon>Amphioxiformes</taxon>
        <taxon>Branchiostomatidae</taxon>
        <taxon>Branchiostoma</taxon>
    </lineage>
</organism>
<keyword evidence="1" id="KW-0732">Signal</keyword>
<dbReference type="GeneID" id="118416758"/>
<evidence type="ECO:0000256" key="1">
    <source>
        <dbReference type="SAM" id="SignalP"/>
    </source>
</evidence>
<name>C3YPA6_BRAFL</name>
<evidence type="ECO:0000313" key="4">
    <source>
        <dbReference type="RefSeq" id="XP_035677881.1"/>
    </source>
</evidence>
<dbReference type="KEGG" id="bfo:118416758"/>
<protein>
    <submittedName>
        <fullName evidence="4">Uncharacterized protein LOC118416758</fullName>
    </submittedName>
</protein>
<dbReference type="RefSeq" id="XP_035677881.1">
    <property type="nucleotide sequence ID" value="XM_035821988.1"/>
</dbReference>
<reference evidence="3" key="2">
    <citation type="journal article" date="2020" name="Nat. Ecol. Evol.">
        <title>Deeply conserved synteny resolves early events in vertebrate evolution.</title>
        <authorList>
            <person name="Simakov O."/>
            <person name="Marletaz F."/>
            <person name="Yue J.X."/>
            <person name="O'Connell B."/>
            <person name="Jenkins J."/>
            <person name="Brandt A."/>
            <person name="Calef R."/>
            <person name="Tung C.H."/>
            <person name="Huang T.K."/>
            <person name="Schmutz J."/>
            <person name="Satoh N."/>
            <person name="Yu J.K."/>
            <person name="Putnam N.H."/>
            <person name="Green R.E."/>
            <person name="Rokhsar D.S."/>
        </authorList>
    </citation>
    <scope>NUCLEOTIDE SEQUENCE [LARGE SCALE GENOMIC DNA]</scope>
    <source>
        <strain evidence="3">S238N-H82</strain>
    </source>
</reference>
<keyword evidence="3" id="KW-1185">Reference proteome</keyword>
<evidence type="ECO:0000313" key="3">
    <source>
        <dbReference type="Proteomes" id="UP000001554"/>
    </source>
</evidence>
<dbReference type="AlphaFoldDB" id="C3YPA6"/>
<dbReference type="InParanoid" id="C3YPA6"/>